<evidence type="ECO:0000256" key="1">
    <source>
        <dbReference type="ARBA" id="ARBA00004123"/>
    </source>
</evidence>
<dbReference type="Proteomes" id="UP000092555">
    <property type="component" value="Unassembled WGS sequence"/>
</dbReference>
<proteinExistence type="predicted"/>
<evidence type="ECO:0000256" key="4">
    <source>
        <dbReference type="ARBA" id="ARBA00023163"/>
    </source>
</evidence>
<dbReference type="RefSeq" id="XP_018711813.1">
    <property type="nucleotide sequence ID" value="XM_018857503.1"/>
</dbReference>
<evidence type="ECO:0000256" key="2">
    <source>
        <dbReference type="ARBA" id="ARBA00023015"/>
    </source>
</evidence>
<dbReference type="GO" id="GO:0000981">
    <property type="term" value="F:DNA-binding transcription factor activity, RNA polymerase II-specific"/>
    <property type="evidence" value="ECO:0007669"/>
    <property type="project" value="InterPro"/>
</dbReference>
<keyword evidence="5" id="KW-0539">Nucleus</keyword>
<dbReference type="GeneID" id="30030479"/>
<feature type="domain" description="Zn(2)-C6 fungal-type" evidence="6">
    <location>
        <begin position="18"/>
        <end position="51"/>
    </location>
</feature>
<dbReference type="STRING" id="869754.A0A1A0HBN9"/>
<comment type="subcellular location">
    <subcellularLocation>
        <location evidence="1">Nucleus</location>
    </subcellularLocation>
</comment>
<keyword evidence="8" id="KW-1185">Reference proteome</keyword>
<dbReference type="PROSITE" id="PS00463">
    <property type="entry name" value="ZN2_CY6_FUNGAL_1"/>
    <property type="match status" value="1"/>
</dbReference>
<dbReference type="AlphaFoldDB" id="A0A1A0HBN9"/>
<dbReference type="InterPro" id="IPR051089">
    <property type="entry name" value="prtT"/>
</dbReference>
<protein>
    <recommendedName>
        <fullName evidence="6">Zn(2)-C6 fungal-type domain-containing protein</fullName>
    </recommendedName>
</protein>
<dbReference type="SMART" id="SM00066">
    <property type="entry name" value="GAL4"/>
    <property type="match status" value="1"/>
</dbReference>
<comment type="caution">
    <text evidence="7">The sequence shown here is derived from an EMBL/GenBank/DDBJ whole genome shotgun (WGS) entry which is preliminary data.</text>
</comment>
<dbReference type="PANTHER" id="PTHR31845">
    <property type="entry name" value="FINGER DOMAIN PROTEIN, PUTATIVE-RELATED"/>
    <property type="match status" value="1"/>
</dbReference>
<evidence type="ECO:0000259" key="6">
    <source>
        <dbReference type="PROSITE" id="PS50048"/>
    </source>
</evidence>
<sequence length="690" mass="77574">MKRVRSGDFAQRWRAARACARCHRLKSRCVYEDPEHASCRRCYALEIACSVEADPTAQTARRRPAMKLPARTPDQILRKVQRLLADAEREFSRMPGADHEGENGEEHLHKNTTVFQQPRPAQDVLSSLISEAEACARYACFHERMAIYFPVLTFPGHLRDFRQAMAASPLLVLACIYVTTICDHGLSEAHQNRRLGSQVLEYLDKALAQTIYVEAADLSYHIVFACMILSLWGVPPLRVHQYKSHIDLITAYSVAVCIDAGNVSLVNPLAVLSDDSVERNNLRSFLAVYCSCGSLNFSLPRFNFATWSPRHNLAMELLSRPLSGTLPSQGDRFLCFYSRVIRVGKQLSDFLTESGVSMNLLTSEEERGGLAGLCPPGPRANSLRFQKLVADLSVYEKNLTDTVSESGILGGLTQSAVAPGERFCLLLTYYHLVMMIHDNLVSCCIYNLTVDNQVQPQGMYFPQQDKDLIMEHIRKFGEICGRILGCFIELNASGVTGYPTFFYYRALTALISLIRLLILVKSDILQVYFPEIQSVRFRLPCLYAEVLKIVDSSKEHFDLQVCERFSDLLQRIGRWVPVVAANDNELSTDSNDGIDFLELTDISKGQEVEKFAARQMLRNDDGKLTPMAISALIVDAEDEHASRGQDLMSDNAPKPASFSIKEMFKGIDEDIIRYLNPFDTLDAGFSFTFD</sequence>
<dbReference type="InterPro" id="IPR036864">
    <property type="entry name" value="Zn2-C6_fun-type_DNA-bd_sf"/>
</dbReference>
<dbReference type="EMBL" id="LXTC01000003">
    <property type="protein sequence ID" value="OBA21303.1"/>
    <property type="molecule type" value="Genomic_DNA"/>
</dbReference>
<evidence type="ECO:0000256" key="5">
    <source>
        <dbReference type="ARBA" id="ARBA00023242"/>
    </source>
</evidence>
<dbReference type="PROSITE" id="PS50048">
    <property type="entry name" value="ZN2_CY6_FUNGAL_2"/>
    <property type="match status" value="1"/>
</dbReference>
<dbReference type="SUPFAM" id="SSF57701">
    <property type="entry name" value="Zn2/Cys6 DNA-binding domain"/>
    <property type="match status" value="1"/>
</dbReference>
<evidence type="ECO:0000256" key="3">
    <source>
        <dbReference type="ARBA" id="ARBA00023125"/>
    </source>
</evidence>
<accession>A0A1A0HBN9</accession>
<dbReference type="GO" id="GO:0008270">
    <property type="term" value="F:zinc ion binding"/>
    <property type="evidence" value="ECO:0007669"/>
    <property type="project" value="InterPro"/>
</dbReference>
<evidence type="ECO:0000313" key="8">
    <source>
        <dbReference type="Proteomes" id="UP000092555"/>
    </source>
</evidence>
<gene>
    <name evidence="7" type="ORF">METBIDRAFT_42157</name>
</gene>
<dbReference type="GO" id="GO:0005634">
    <property type="term" value="C:nucleus"/>
    <property type="evidence" value="ECO:0007669"/>
    <property type="project" value="UniProtKB-SubCell"/>
</dbReference>
<name>A0A1A0HBN9_9ASCO</name>
<keyword evidence="3" id="KW-0238">DNA-binding</keyword>
<reference evidence="7 8" key="1">
    <citation type="submission" date="2016-05" db="EMBL/GenBank/DDBJ databases">
        <title>Comparative genomics of biotechnologically important yeasts.</title>
        <authorList>
            <consortium name="DOE Joint Genome Institute"/>
            <person name="Riley R."/>
            <person name="Haridas S."/>
            <person name="Wolfe K.H."/>
            <person name="Lopes M.R."/>
            <person name="Hittinger C.T."/>
            <person name="Goker M."/>
            <person name="Salamov A."/>
            <person name="Wisecaver J."/>
            <person name="Long T.M."/>
            <person name="Aerts A.L."/>
            <person name="Barry K."/>
            <person name="Choi C."/>
            <person name="Clum A."/>
            <person name="Coughlan A.Y."/>
            <person name="Deshpande S."/>
            <person name="Douglass A.P."/>
            <person name="Hanson S.J."/>
            <person name="Klenk H.-P."/>
            <person name="LaButti K."/>
            <person name="Lapidus A."/>
            <person name="Lindquist E."/>
            <person name="Lipzen A."/>
            <person name="Meier-kolthoff J.P."/>
            <person name="Ohm R.A."/>
            <person name="Otillar R.P."/>
            <person name="Pangilinan J."/>
            <person name="Peng Y."/>
            <person name="Rokas A."/>
            <person name="Rosa C.A."/>
            <person name="Scheuner C."/>
            <person name="Sibirny A.A."/>
            <person name="Slot J.C."/>
            <person name="Stielow J.B."/>
            <person name="Sun H."/>
            <person name="Kurtzman C.P."/>
            <person name="Blackwell M."/>
            <person name="Grigoriev I.V."/>
            <person name="Jeffries T.W."/>
        </authorList>
    </citation>
    <scope>NUCLEOTIDE SEQUENCE [LARGE SCALE GENOMIC DNA]</scope>
    <source>
        <strain evidence="7 8">NRRL YB-4993</strain>
    </source>
</reference>
<keyword evidence="4" id="KW-0804">Transcription</keyword>
<dbReference type="GO" id="GO:0000976">
    <property type="term" value="F:transcription cis-regulatory region binding"/>
    <property type="evidence" value="ECO:0007669"/>
    <property type="project" value="TreeGrafter"/>
</dbReference>
<dbReference type="OrthoDB" id="8062037at2759"/>
<keyword evidence="2" id="KW-0805">Transcription regulation</keyword>
<organism evidence="7 8">
    <name type="scientific">Metschnikowia bicuspidata var. bicuspidata NRRL YB-4993</name>
    <dbReference type="NCBI Taxonomy" id="869754"/>
    <lineage>
        <taxon>Eukaryota</taxon>
        <taxon>Fungi</taxon>
        <taxon>Dikarya</taxon>
        <taxon>Ascomycota</taxon>
        <taxon>Saccharomycotina</taxon>
        <taxon>Pichiomycetes</taxon>
        <taxon>Metschnikowiaceae</taxon>
        <taxon>Metschnikowia</taxon>
    </lineage>
</organism>
<evidence type="ECO:0000313" key="7">
    <source>
        <dbReference type="EMBL" id="OBA21303.1"/>
    </source>
</evidence>
<dbReference type="Gene3D" id="4.10.240.10">
    <property type="entry name" value="Zn(2)-C6 fungal-type DNA-binding domain"/>
    <property type="match status" value="1"/>
</dbReference>
<dbReference type="InterPro" id="IPR001138">
    <property type="entry name" value="Zn2Cys6_DnaBD"/>
</dbReference>
<dbReference type="PANTHER" id="PTHR31845:SF10">
    <property type="entry name" value="ZN(II)2CYS6 TRANSCRIPTION FACTOR (EUROFUNG)"/>
    <property type="match status" value="1"/>
</dbReference>